<evidence type="ECO:0000256" key="11">
    <source>
        <dbReference type="ARBA" id="ARBA00023004"/>
    </source>
</evidence>
<evidence type="ECO:0000313" key="16">
    <source>
        <dbReference type="Proteomes" id="UP000249046"/>
    </source>
</evidence>
<keyword evidence="6" id="KW-0349">Heme</keyword>
<keyword evidence="10 13" id="KW-1133">Transmembrane helix</keyword>
<comment type="similarity">
    <text evidence="3">Belongs to the formate dehydrogenase gamma subunit family.</text>
</comment>
<keyword evidence="8" id="KW-0479">Metal-binding</keyword>
<evidence type="ECO:0000256" key="4">
    <source>
        <dbReference type="ARBA" id="ARBA00022448"/>
    </source>
</evidence>
<dbReference type="InterPro" id="IPR051817">
    <property type="entry name" value="FDH_cytochrome_b556_subunit"/>
</dbReference>
<dbReference type="FunFam" id="1.20.950.20:FF:000002">
    <property type="entry name" value="Formate dehydrogenase cytochrome b556 subunit"/>
    <property type="match status" value="1"/>
</dbReference>
<dbReference type="GO" id="GO:0046872">
    <property type="term" value="F:metal ion binding"/>
    <property type="evidence" value="ECO:0007669"/>
    <property type="project" value="UniProtKB-KW"/>
</dbReference>
<keyword evidence="7 13" id="KW-0812">Transmembrane</keyword>
<comment type="caution">
    <text evidence="15">The sequence shown here is derived from an EMBL/GenBank/DDBJ whole genome shotgun (WGS) entry which is preliminary data.</text>
</comment>
<evidence type="ECO:0000256" key="12">
    <source>
        <dbReference type="ARBA" id="ARBA00023136"/>
    </source>
</evidence>
<keyword evidence="12 13" id="KW-0472">Membrane</keyword>
<dbReference type="GO" id="GO:0008863">
    <property type="term" value="F:formate dehydrogenase (NAD+) activity"/>
    <property type="evidence" value="ECO:0007669"/>
    <property type="project" value="InterPro"/>
</dbReference>
<dbReference type="Gene3D" id="1.20.950.20">
    <property type="entry name" value="Transmembrane di-heme cytochromes, Chain C"/>
    <property type="match status" value="1"/>
</dbReference>
<dbReference type="GO" id="GO:0009326">
    <property type="term" value="C:formate dehydrogenase complex"/>
    <property type="evidence" value="ECO:0007669"/>
    <property type="project" value="InterPro"/>
</dbReference>
<feature type="domain" description="Cytochrome b561 bacterial/Ni-hydrogenase" evidence="14">
    <location>
        <begin position="12"/>
        <end position="189"/>
    </location>
</feature>
<dbReference type="Pfam" id="PF01292">
    <property type="entry name" value="Ni_hydr_CYTB"/>
    <property type="match status" value="1"/>
</dbReference>
<dbReference type="SUPFAM" id="SSF81342">
    <property type="entry name" value="Transmembrane di-heme cytochromes"/>
    <property type="match status" value="1"/>
</dbReference>
<reference evidence="15 16" key="1">
    <citation type="submission" date="2017-08" db="EMBL/GenBank/DDBJ databases">
        <title>Infants hospitalized years apart are colonized by the same room-sourced microbial strains.</title>
        <authorList>
            <person name="Brooks B."/>
            <person name="Olm M.R."/>
            <person name="Firek B.A."/>
            <person name="Baker R."/>
            <person name="Thomas B.C."/>
            <person name="Morowitz M.J."/>
            <person name="Banfield J.F."/>
        </authorList>
    </citation>
    <scope>NUCLEOTIDE SEQUENCE [LARGE SCALE GENOMIC DNA]</scope>
    <source>
        <strain evidence="15">S2_005_003_R2_42</strain>
    </source>
</reference>
<dbReference type="GO" id="GO:0009061">
    <property type="term" value="P:anaerobic respiration"/>
    <property type="evidence" value="ECO:0007669"/>
    <property type="project" value="TreeGrafter"/>
</dbReference>
<dbReference type="Proteomes" id="UP000249046">
    <property type="component" value="Unassembled WGS sequence"/>
</dbReference>
<evidence type="ECO:0000256" key="10">
    <source>
        <dbReference type="ARBA" id="ARBA00022989"/>
    </source>
</evidence>
<dbReference type="GO" id="GO:0022904">
    <property type="term" value="P:respiratory electron transport chain"/>
    <property type="evidence" value="ECO:0007669"/>
    <property type="project" value="InterPro"/>
</dbReference>
<dbReference type="NCBIfam" id="TIGR01583">
    <property type="entry name" value="formate-DH-gamm"/>
    <property type="match status" value="1"/>
</dbReference>
<dbReference type="PANTHER" id="PTHR30074:SF5">
    <property type="entry name" value="FORMATE DEHYDROGENASE, NITRATE-INDUCIBLE, CYTOCHROME B556(FDN) SUBUNIT"/>
    <property type="match status" value="1"/>
</dbReference>
<dbReference type="GO" id="GO:0009055">
    <property type="term" value="F:electron transfer activity"/>
    <property type="evidence" value="ECO:0007669"/>
    <property type="project" value="InterPro"/>
</dbReference>
<feature type="transmembrane region" description="Helical" evidence="13">
    <location>
        <begin position="58"/>
        <end position="79"/>
    </location>
</feature>
<proteinExistence type="inferred from homology"/>
<evidence type="ECO:0000256" key="13">
    <source>
        <dbReference type="SAM" id="Phobius"/>
    </source>
</evidence>
<dbReference type="PANTHER" id="PTHR30074">
    <property type="entry name" value="FORMATE DEHYDROGENASE, NITRATE-INDUCIBLE, CYTOCHROME B556 FDN SUBUNIT"/>
    <property type="match status" value="1"/>
</dbReference>
<dbReference type="AlphaFoldDB" id="A0A2W5N189"/>
<evidence type="ECO:0000313" key="15">
    <source>
        <dbReference type="EMBL" id="PZQ19810.1"/>
    </source>
</evidence>
<evidence type="ECO:0000256" key="8">
    <source>
        <dbReference type="ARBA" id="ARBA00022723"/>
    </source>
</evidence>
<keyword evidence="5" id="KW-1003">Cell membrane</keyword>
<evidence type="ECO:0000256" key="3">
    <source>
        <dbReference type="ARBA" id="ARBA00010747"/>
    </source>
</evidence>
<evidence type="ECO:0000256" key="9">
    <source>
        <dbReference type="ARBA" id="ARBA00022982"/>
    </source>
</evidence>
<keyword evidence="9" id="KW-0249">Electron transport</keyword>
<dbReference type="InterPro" id="IPR011577">
    <property type="entry name" value="Cyt_b561_bac/Ni-Hgenase"/>
</dbReference>
<dbReference type="InterPro" id="IPR016174">
    <property type="entry name" value="Di-haem_cyt_TM"/>
</dbReference>
<keyword evidence="11" id="KW-0408">Iron</keyword>
<dbReference type="EMBL" id="QFPO01000001">
    <property type="protein sequence ID" value="PZQ19810.1"/>
    <property type="molecule type" value="Genomic_DNA"/>
</dbReference>
<sequence>MNRIRDDQPLVRYRAGTRINHWIVAISFVLLALSGLALFHPSLFWLTALFGGGPWTRIVHPFIGLVMTFAFAILAAGLWRYNRMQRRDWIWLRNAGDVVTNREDRLPEVGRYNGGQKLLFYLIVLCLVGLLASGIVMWRAYFAFYFPIEVVRLASVLHAFCAVVLICGIVVHIYAAIWVKGSVRAMTRGTVSPGWAWKHHRAWFRAATRGDSSE</sequence>
<dbReference type="InterPro" id="IPR006471">
    <property type="entry name" value="Formate_DH_gsu"/>
</dbReference>
<evidence type="ECO:0000256" key="2">
    <source>
        <dbReference type="ARBA" id="ARBA00004651"/>
    </source>
</evidence>
<evidence type="ECO:0000256" key="6">
    <source>
        <dbReference type="ARBA" id="ARBA00022617"/>
    </source>
</evidence>
<name>A0A2W5N189_9GAMM</name>
<keyword evidence="4" id="KW-0813">Transport</keyword>
<protein>
    <submittedName>
        <fullName evidence="15">Formate dehydrogenase subunit gamma</fullName>
    </submittedName>
</protein>
<organism evidence="15 16">
    <name type="scientific">Rhodanobacter denitrificans</name>
    <dbReference type="NCBI Taxonomy" id="666685"/>
    <lineage>
        <taxon>Bacteria</taxon>
        <taxon>Pseudomonadati</taxon>
        <taxon>Pseudomonadota</taxon>
        <taxon>Gammaproteobacteria</taxon>
        <taxon>Lysobacterales</taxon>
        <taxon>Rhodanobacteraceae</taxon>
        <taxon>Rhodanobacter</taxon>
    </lineage>
</organism>
<gene>
    <name evidence="15" type="ORF">DI564_00785</name>
</gene>
<evidence type="ECO:0000256" key="1">
    <source>
        <dbReference type="ARBA" id="ARBA00001971"/>
    </source>
</evidence>
<comment type="subcellular location">
    <subcellularLocation>
        <location evidence="2">Cell membrane</location>
        <topology evidence="2">Multi-pass membrane protein</topology>
    </subcellularLocation>
</comment>
<accession>A0A2W5N189</accession>
<evidence type="ECO:0000256" key="7">
    <source>
        <dbReference type="ARBA" id="ARBA00022692"/>
    </source>
</evidence>
<dbReference type="GO" id="GO:0015944">
    <property type="term" value="P:formate oxidation"/>
    <property type="evidence" value="ECO:0007669"/>
    <property type="project" value="UniProtKB-ARBA"/>
</dbReference>
<feature type="transmembrane region" description="Helical" evidence="13">
    <location>
        <begin position="153"/>
        <end position="179"/>
    </location>
</feature>
<comment type="cofactor">
    <cofactor evidence="1">
        <name>heme</name>
        <dbReference type="ChEBI" id="CHEBI:30413"/>
    </cofactor>
</comment>
<feature type="transmembrane region" description="Helical" evidence="13">
    <location>
        <begin position="21"/>
        <end position="46"/>
    </location>
</feature>
<dbReference type="GO" id="GO:0036397">
    <property type="term" value="F:formate dehydrogenase (quinone) activity"/>
    <property type="evidence" value="ECO:0007669"/>
    <property type="project" value="TreeGrafter"/>
</dbReference>
<dbReference type="GO" id="GO:0005886">
    <property type="term" value="C:plasma membrane"/>
    <property type="evidence" value="ECO:0007669"/>
    <property type="project" value="UniProtKB-SubCell"/>
</dbReference>
<evidence type="ECO:0000259" key="14">
    <source>
        <dbReference type="Pfam" id="PF01292"/>
    </source>
</evidence>
<evidence type="ECO:0000256" key="5">
    <source>
        <dbReference type="ARBA" id="ARBA00022475"/>
    </source>
</evidence>
<feature type="transmembrane region" description="Helical" evidence="13">
    <location>
        <begin position="118"/>
        <end position="141"/>
    </location>
</feature>